<proteinExistence type="predicted"/>
<organism evidence="1">
    <name type="scientific">virus sp. ct6zJ3</name>
    <dbReference type="NCBI Taxonomy" id="2826792"/>
    <lineage>
        <taxon>Viruses</taxon>
    </lineage>
</organism>
<accession>A0A8S5R9J9</accession>
<dbReference type="EMBL" id="BK015844">
    <property type="protein sequence ID" value="DAE27652.1"/>
    <property type="molecule type" value="Genomic_DNA"/>
</dbReference>
<name>A0A8S5R9J9_9VIRU</name>
<evidence type="ECO:0000313" key="1">
    <source>
        <dbReference type="EMBL" id="DAE27652.1"/>
    </source>
</evidence>
<protein>
    <submittedName>
        <fullName evidence="1">Uncharacterized protein</fullName>
    </submittedName>
</protein>
<sequence>MPAAPAFSPERRKKASIWERQNSDAIAMMVTTKEDRLPHSRRFHPTPHSKLTLIFGDHSMHITLNQVDHAAIQKEYEAEERREKARRARRNQKFVKFMRQNYGEPLYHPSPDELCGIYIHELGQVVCRVRSRTRPYRFTDYESVEVARWAFDRDCREVARTNPDAVKNPKGIPRYTKEHEDYLRWQLALIESRTPEDLAWARSI</sequence>
<reference evidence="1" key="1">
    <citation type="journal article" date="2021" name="Proc. Natl. Acad. Sci. U.S.A.">
        <title>A Catalog of Tens of Thousands of Viruses from Human Metagenomes Reveals Hidden Associations with Chronic Diseases.</title>
        <authorList>
            <person name="Tisza M.J."/>
            <person name="Buck C.B."/>
        </authorList>
    </citation>
    <scope>NUCLEOTIDE SEQUENCE</scope>
    <source>
        <strain evidence="1">Ct6zJ3</strain>
    </source>
</reference>